<keyword evidence="2" id="KW-1003">Cell membrane</keyword>
<feature type="domain" description="Type II secretion system protein GspF" evidence="7">
    <location>
        <begin position="128"/>
        <end position="256"/>
    </location>
</feature>
<comment type="subcellular location">
    <subcellularLocation>
        <location evidence="1">Cell membrane</location>
        <topology evidence="1">Multi-pass membrane protein</topology>
    </subcellularLocation>
</comment>
<dbReference type="Pfam" id="PF00482">
    <property type="entry name" value="T2SSF"/>
    <property type="match status" value="1"/>
</dbReference>
<evidence type="ECO:0000256" key="6">
    <source>
        <dbReference type="SAM" id="Phobius"/>
    </source>
</evidence>
<evidence type="ECO:0000256" key="3">
    <source>
        <dbReference type="ARBA" id="ARBA00022692"/>
    </source>
</evidence>
<dbReference type="GO" id="GO:0005886">
    <property type="term" value="C:plasma membrane"/>
    <property type="evidence" value="ECO:0007669"/>
    <property type="project" value="UniProtKB-SubCell"/>
</dbReference>
<dbReference type="RefSeq" id="WP_184936706.1">
    <property type="nucleotide sequence ID" value="NZ_JACHJV010000001.1"/>
</dbReference>
<dbReference type="AlphaFoldDB" id="A0A7W7R439"/>
<reference evidence="8 9" key="1">
    <citation type="submission" date="2020-08" db="EMBL/GenBank/DDBJ databases">
        <title>Sequencing the genomes of 1000 actinobacteria strains.</title>
        <authorList>
            <person name="Klenk H.-P."/>
        </authorList>
    </citation>
    <scope>NUCLEOTIDE SEQUENCE [LARGE SCALE GENOMIC DNA]</scope>
    <source>
        <strain evidence="8 9">DSM 41654</strain>
    </source>
</reference>
<evidence type="ECO:0000259" key="7">
    <source>
        <dbReference type="Pfam" id="PF00482"/>
    </source>
</evidence>
<evidence type="ECO:0000256" key="5">
    <source>
        <dbReference type="ARBA" id="ARBA00023136"/>
    </source>
</evidence>
<dbReference type="InterPro" id="IPR018076">
    <property type="entry name" value="T2SS_GspF_dom"/>
</dbReference>
<dbReference type="EMBL" id="JACHJV010000001">
    <property type="protein sequence ID" value="MBB4924829.1"/>
    <property type="molecule type" value="Genomic_DNA"/>
</dbReference>
<name>A0A7W7R439_KITKI</name>
<dbReference type="Proteomes" id="UP000540506">
    <property type="component" value="Unassembled WGS sequence"/>
</dbReference>
<evidence type="ECO:0000256" key="1">
    <source>
        <dbReference type="ARBA" id="ARBA00004651"/>
    </source>
</evidence>
<evidence type="ECO:0000256" key="4">
    <source>
        <dbReference type="ARBA" id="ARBA00022989"/>
    </source>
</evidence>
<feature type="transmembrane region" description="Helical" evidence="6">
    <location>
        <begin position="76"/>
        <end position="102"/>
    </location>
</feature>
<proteinExistence type="predicted"/>
<feature type="transmembrane region" description="Helical" evidence="6">
    <location>
        <begin position="274"/>
        <end position="292"/>
    </location>
</feature>
<evidence type="ECO:0000313" key="8">
    <source>
        <dbReference type="EMBL" id="MBB4924829.1"/>
    </source>
</evidence>
<accession>A0A7W7R439</accession>
<feature type="transmembrane region" description="Helical" evidence="6">
    <location>
        <begin position="244"/>
        <end position="262"/>
    </location>
</feature>
<evidence type="ECO:0000256" key="2">
    <source>
        <dbReference type="ARBA" id="ARBA00022475"/>
    </source>
</evidence>
<gene>
    <name evidence="8" type="ORF">FHR34_003822</name>
</gene>
<organism evidence="8 9">
    <name type="scientific">Kitasatospora kifunensis</name>
    <name type="common">Streptomyces kifunensis</name>
    <dbReference type="NCBI Taxonomy" id="58351"/>
    <lineage>
        <taxon>Bacteria</taxon>
        <taxon>Bacillati</taxon>
        <taxon>Actinomycetota</taxon>
        <taxon>Actinomycetes</taxon>
        <taxon>Kitasatosporales</taxon>
        <taxon>Streptomycetaceae</taxon>
        <taxon>Kitasatospora</taxon>
    </lineage>
</organism>
<keyword evidence="5 6" id="KW-0472">Membrane</keyword>
<dbReference type="PANTHER" id="PTHR35007:SF4">
    <property type="entry name" value="CONSERVED TRANSMEMBRANE PROTEIN-RELATED"/>
    <property type="match status" value="1"/>
</dbReference>
<keyword evidence="9" id="KW-1185">Reference proteome</keyword>
<protein>
    <submittedName>
        <fullName evidence="8">Tight adherence protein B</fullName>
    </submittedName>
</protein>
<keyword evidence="3 6" id="KW-0812">Transmembrane</keyword>
<sequence length="354" mass="37032">MTGRQIEVALAVLLCLLAFLAWAWLNRRAQVRRRSEAVLPQRPSGARVLVAIGVRRLRRLLGCGWPRPRWLVPELALLPGGLIVAYGLRSPVPAVAAVLLVFPSCRWRERRRAIRQERLRAAAVIELCAALAGELRSGATPEQALDTVTAPGRSAGSLLGRLGDEALARLVAARYGADVPAALRWLATLPGGAGACAIAACWQVTAGSGTGLAAALDQVAEALRADRALHEEIQSELTGPRTTAALLAALPAFGLLLGGALGAQPLAVLLHTPLGWGCLLAGLLLEIAGLFWTGRIVRGALADVGIRPAAAARPAGQRAEPDRASAAVRHRGCVQGLGHRGPHRVGNGALGVSW</sequence>
<dbReference type="PANTHER" id="PTHR35007">
    <property type="entry name" value="INTEGRAL MEMBRANE PROTEIN-RELATED"/>
    <property type="match status" value="1"/>
</dbReference>
<keyword evidence="4 6" id="KW-1133">Transmembrane helix</keyword>
<comment type="caution">
    <text evidence="8">The sequence shown here is derived from an EMBL/GenBank/DDBJ whole genome shotgun (WGS) entry which is preliminary data.</text>
</comment>
<evidence type="ECO:0000313" key="9">
    <source>
        <dbReference type="Proteomes" id="UP000540506"/>
    </source>
</evidence>